<dbReference type="GO" id="GO:0004557">
    <property type="term" value="F:alpha-galactosidase activity"/>
    <property type="evidence" value="ECO:0007669"/>
    <property type="project" value="UniProtKB-EC"/>
</dbReference>
<dbReference type="GO" id="GO:0005995">
    <property type="term" value="P:melibiose catabolic process"/>
    <property type="evidence" value="ECO:0007669"/>
    <property type="project" value="UniProtKB-ARBA"/>
</dbReference>
<dbReference type="InterPro" id="IPR006215">
    <property type="entry name" value="Glyco_hydro_melibiase"/>
</dbReference>
<dbReference type="PANTHER" id="PTHR11452:SF75">
    <property type="entry name" value="ALPHA-GALACTOSIDASE MEL1"/>
    <property type="match status" value="1"/>
</dbReference>
<dbReference type="InterPro" id="IPR002241">
    <property type="entry name" value="Glyco_hydro_27"/>
</dbReference>
<evidence type="ECO:0000256" key="7">
    <source>
        <dbReference type="ARBA" id="ARBA00022801"/>
    </source>
</evidence>
<organism evidence="14 15">
    <name type="scientific">Coleophoma cylindrospora</name>
    <dbReference type="NCBI Taxonomy" id="1849047"/>
    <lineage>
        <taxon>Eukaryota</taxon>
        <taxon>Fungi</taxon>
        <taxon>Dikarya</taxon>
        <taxon>Ascomycota</taxon>
        <taxon>Pezizomycotina</taxon>
        <taxon>Leotiomycetes</taxon>
        <taxon>Helotiales</taxon>
        <taxon>Dermateaceae</taxon>
        <taxon>Coleophoma</taxon>
    </lineage>
</organism>
<feature type="domain" description="Alpha galactosidase C-terminal" evidence="13">
    <location>
        <begin position="450"/>
        <end position="512"/>
    </location>
</feature>
<dbReference type="CDD" id="cd14792">
    <property type="entry name" value="GH27"/>
    <property type="match status" value="1"/>
</dbReference>
<dbReference type="Gene3D" id="3.20.20.70">
    <property type="entry name" value="Aldolase class I"/>
    <property type="match status" value="1"/>
</dbReference>
<evidence type="ECO:0000313" key="14">
    <source>
        <dbReference type="EMBL" id="RDW84409.1"/>
    </source>
</evidence>
<dbReference type="PRINTS" id="PR00748">
    <property type="entry name" value="MELIBIASE"/>
</dbReference>
<name>A0A3D8SDL8_9HELO</name>
<dbReference type="SUPFAM" id="SSF51445">
    <property type="entry name" value="(Trans)glycosidases"/>
    <property type="match status" value="1"/>
</dbReference>
<dbReference type="Pfam" id="PF17801">
    <property type="entry name" value="Melibiase_C"/>
    <property type="match status" value="1"/>
</dbReference>
<evidence type="ECO:0000256" key="1">
    <source>
        <dbReference type="ARBA" id="ARBA00001255"/>
    </source>
</evidence>
<dbReference type="STRING" id="1849047.A0A3D8SDL8"/>
<dbReference type="Gene3D" id="2.60.40.1180">
    <property type="entry name" value="Golgi alpha-mannosidase II"/>
    <property type="match status" value="1"/>
</dbReference>
<protein>
    <recommendedName>
        <fullName evidence="4 11">Alpha-galactosidase</fullName>
        <ecNumber evidence="4 11">3.2.1.22</ecNumber>
    </recommendedName>
    <alternativeName>
        <fullName evidence="11">Melibiase</fullName>
    </alternativeName>
</protein>
<sequence>MTKHNAEFLQRALQRTPRPMALLQFRGWRPLAGKLSEEDQGRKCKCKPDVVQHPPSGGHLCCPYATALNVTQYLTAGMRANRMLVSPPLVSQAKSHMDHAGLFSRCSRVGSRAPGEFIVMAFVQVIAVVGALLPGVLAVNNGLARTPQMGWNNWNSLGCDVSESLLLDTAQMLVDSVVLDDCWSDGRGSDGYLKVDMKRFPSGMESVSQNIHDLGLLYGMYSSAGEMTCARYAGSLDWEEQDAKSFASWGVDYLKYDNCYHMGRFGTPLVTFNRYKAMWDALNSTGRPILYSLCNWGEDYSHTWGMSISNSWRVSGDIYDSFTRPDDLCACTDAASPHCIAPGSHCSVIAILNRVAPYVDRGQPGGWNDLDMLEVGNGGMTDDEYVAHFSLWAALKSPLLMGNDIRTLSASALTILNNPAVIAVNQDPEGRSVSRVRRSFDVVKDKYGVGELQIWSGPLYGGDQVVLFLNAAGEDLEISSSLEEIFVHDGAEGSAPQCQEQWDVYDLWANRMDNAVAQKLLDAPKDKYESIFKEANWYNSTETSYKEGLKMGDKRLMGKKIGSIKPGGSLTAKVKKHSLAMFRLKSTSGGGKRYSLHAKDEL</sequence>
<keyword evidence="12" id="KW-1133">Transmembrane helix</keyword>
<evidence type="ECO:0000256" key="6">
    <source>
        <dbReference type="ARBA" id="ARBA00022729"/>
    </source>
</evidence>
<dbReference type="EC" id="3.2.1.22" evidence="4 11"/>
<evidence type="ECO:0000256" key="3">
    <source>
        <dbReference type="ARBA" id="ARBA00009743"/>
    </source>
</evidence>
<dbReference type="AlphaFoldDB" id="A0A3D8SDL8"/>
<accession>A0A3D8SDL8</accession>
<dbReference type="Pfam" id="PF16499">
    <property type="entry name" value="Melibiase_2"/>
    <property type="match status" value="1"/>
</dbReference>
<dbReference type="InterPro" id="IPR013780">
    <property type="entry name" value="Glyco_hydro_b"/>
</dbReference>
<dbReference type="SUPFAM" id="SSF51011">
    <property type="entry name" value="Glycosyl hydrolase domain"/>
    <property type="match status" value="1"/>
</dbReference>
<comment type="similarity">
    <text evidence="3 11">Belongs to the glycosyl hydrolase 27 family.</text>
</comment>
<reference evidence="14 15" key="1">
    <citation type="journal article" date="2018" name="IMA Fungus">
        <title>IMA Genome-F 9: Draft genome sequence of Annulohypoxylon stygium, Aspergillus mulundensis, Berkeleyomyces basicola (syn. Thielaviopsis basicola), Ceratocystis smalleyi, two Cercospora beticola strains, Coleophoma cylindrospora, Fusarium fracticaudum, Phialophora cf. hyalina, and Morchella septimelata.</title>
        <authorList>
            <person name="Wingfield B.D."/>
            <person name="Bills G.F."/>
            <person name="Dong Y."/>
            <person name="Huang W."/>
            <person name="Nel W.J."/>
            <person name="Swalarsk-Parry B.S."/>
            <person name="Vaghefi N."/>
            <person name="Wilken P.M."/>
            <person name="An Z."/>
            <person name="de Beer Z.W."/>
            <person name="De Vos L."/>
            <person name="Chen L."/>
            <person name="Duong T.A."/>
            <person name="Gao Y."/>
            <person name="Hammerbacher A."/>
            <person name="Kikkert J.R."/>
            <person name="Li Y."/>
            <person name="Li H."/>
            <person name="Li K."/>
            <person name="Li Q."/>
            <person name="Liu X."/>
            <person name="Ma X."/>
            <person name="Naidoo K."/>
            <person name="Pethybridge S.J."/>
            <person name="Sun J."/>
            <person name="Steenkamp E.T."/>
            <person name="van der Nest M.A."/>
            <person name="van Wyk S."/>
            <person name="Wingfield M.J."/>
            <person name="Xiong C."/>
            <person name="Yue Q."/>
            <person name="Zhang X."/>
        </authorList>
    </citation>
    <scope>NUCLEOTIDE SEQUENCE [LARGE SCALE GENOMIC DNA]</scope>
    <source>
        <strain evidence="14 15">BP6252</strain>
    </source>
</reference>
<evidence type="ECO:0000256" key="9">
    <source>
        <dbReference type="ARBA" id="ARBA00023180"/>
    </source>
</evidence>
<evidence type="ECO:0000256" key="2">
    <source>
        <dbReference type="ARBA" id="ARBA00004613"/>
    </source>
</evidence>
<feature type="transmembrane region" description="Helical" evidence="12">
    <location>
        <begin position="117"/>
        <end position="139"/>
    </location>
</feature>
<evidence type="ECO:0000256" key="4">
    <source>
        <dbReference type="ARBA" id="ARBA00012755"/>
    </source>
</evidence>
<gene>
    <name evidence="14" type="ORF">BP6252_01999</name>
</gene>
<evidence type="ECO:0000259" key="13">
    <source>
        <dbReference type="Pfam" id="PF17801"/>
    </source>
</evidence>
<dbReference type="GO" id="GO:0005576">
    <property type="term" value="C:extracellular region"/>
    <property type="evidence" value="ECO:0007669"/>
    <property type="project" value="UniProtKB-SubCell"/>
</dbReference>
<evidence type="ECO:0000256" key="8">
    <source>
        <dbReference type="ARBA" id="ARBA00023157"/>
    </source>
</evidence>
<dbReference type="InterPro" id="IPR017853">
    <property type="entry name" value="GH"/>
</dbReference>
<evidence type="ECO:0000256" key="5">
    <source>
        <dbReference type="ARBA" id="ARBA00022525"/>
    </source>
</evidence>
<keyword evidence="5" id="KW-0964">Secreted</keyword>
<evidence type="ECO:0000256" key="10">
    <source>
        <dbReference type="ARBA" id="ARBA00023295"/>
    </source>
</evidence>
<dbReference type="FunFam" id="3.20.20.70:FF:000202">
    <property type="entry name" value="Alpha-galactosidase"/>
    <property type="match status" value="1"/>
</dbReference>
<keyword evidence="15" id="KW-1185">Reference proteome</keyword>
<keyword evidence="9" id="KW-0325">Glycoprotein</keyword>
<comment type="catalytic activity">
    <reaction evidence="1 11">
        <text>Hydrolysis of terminal, non-reducing alpha-D-galactose residues in alpha-D-galactosides, including galactose oligosaccharides, galactomannans and galactolipids.</text>
        <dbReference type="EC" id="3.2.1.22"/>
    </reaction>
</comment>
<keyword evidence="12" id="KW-0472">Membrane</keyword>
<keyword evidence="10 11" id="KW-0326">Glycosidase</keyword>
<dbReference type="PANTHER" id="PTHR11452">
    <property type="entry name" value="ALPHA-GALACTOSIDASE/ALPHA-N-ACETYLGALACTOSAMINIDASE"/>
    <property type="match status" value="1"/>
</dbReference>
<dbReference type="PRINTS" id="PR00740">
    <property type="entry name" value="GLHYDRLASE27"/>
</dbReference>
<dbReference type="OrthoDB" id="5795902at2759"/>
<dbReference type="InterPro" id="IPR041233">
    <property type="entry name" value="Melibiase_C"/>
</dbReference>
<dbReference type="EMBL" id="PDLM01000002">
    <property type="protein sequence ID" value="RDW84409.1"/>
    <property type="molecule type" value="Genomic_DNA"/>
</dbReference>
<proteinExistence type="inferred from homology"/>
<evidence type="ECO:0000313" key="15">
    <source>
        <dbReference type="Proteomes" id="UP000256645"/>
    </source>
</evidence>
<keyword evidence="8 11" id="KW-1015">Disulfide bond</keyword>
<dbReference type="InterPro" id="IPR013785">
    <property type="entry name" value="Aldolase_TIM"/>
</dbReference>
<comment type="subcellular location">
    <subcellularLocation>
        <location evidence="2">Secreted</location>
    </subcellularLocation>
</comment>
<dbReference type="Proteomes" id="UP000256645">
    <property type="component" value="Unassembled WGS sequence"/>
</dbReference>
<comment type="caution">
    <text evidence="14">The sequence shown here is derived from an EMBL/GenBank/DDBJ whole genome shotgun (WGS) entry which is preliminary data.</text>
</comment>
<evidence type="ECO:0000256" key="12">
    <source>
        <dbReference type="SAM" id="Phobius"/>
    </source>
</evidence>
<keyword evidence="7 11" id="KW-0378">Hydrolase</keyword>
<evidence type="ECO:0000256" key="11">
    <source>
        <dbReference type="RuleBase" id="RU361168"/>
    </source>
</evidence>
<keyword evidence="12" id="KW-0812">Transmembrane</keyword>
<keyword evidence="6" id="KW-0732">Signal</keyword>